<evidence type="ECO:0000256" key="3">
    <source>
        <dbReference type="ARBA" id="ARBA00022692"/>
    </source>
</evidence>
<feature type="transmembrane region" description="Helical" evidence="7">
    <location>
        <begin position="219"/>
        <end position="238"/>
    </location>
</feature>
<keyword evidence="4 7" id="KW-1133">Transmembrane helix</keyword>
<evidence type="ECO:0000313" key="10">
    <source>
        <dbReference type="RefSeq" id="XP_034114089.1"/>
    </source>
</evidence>
<keyword evidence="5 7" id="KW-0472">Membrane</keyword>
<evidence type="ECO:0000256" key="5">
    <source>
        <dbReference type="ARBA" id="ARBA00023136"/>
    </source>
</evidence>
<evidence type="ECO:0000256" key="2">
    <source>
        <dbReference type="ARBA" id="ARBA00022679"/>
    </source>
</evidence>
<keyword evidence="6 7" id="KW-0012">Acyltransferase</keyword>
<dbReference type="InterPro" id="IPR039859">
    <property type="entry name" value="PFA4/ZDH16/20/ERF2-like"/>
</dbReference>
<evidence type="ECO:0000256" key="1">
    <source>
        <dbReference type="ARBA" id="ARBA00004141"/>
    </source>
</evidence>
<dbReference type="EC" id="2.3.1.225" evidence="7"/>
<sequence>MVKFHVLLRRCLRQVFISSEAFVLRCIKHHRRKIVYSLHPISAIVLLLVVGLYTWYELHFILPELCQRNDKFYKVNCVLAIYMLHNILGNLICCWHTDTSFLAVAKARQQPLASEAHLWHLCTHCQMLVPPRAWHCRLCNTCMLKRDHHCNITANCIGHANQRYFIALLAHLTLGNLFVFAYNFAYVFKIRLPVFSDPLIFLGVDPVKLLDSFKEDPNWLIINGAVLKISVFSLAFVASQLGFQLYMISRGSCMYYFQDRSYDLGFWSNWRLVLGKRMFWTWLSPLISSPQASDGTQWMVTAHKEPKESKKPA</sequence>
<comment type="domain">
    <text evidence="7">The DHHC domain is required for palmitoyltransferase activity.</text>
</comment>
<comment type="subcellular location">
    <subcellularLocation>
        <location evidence="1">Membrane</location>
        <topology evidence="1">Multi-pass membrane protein</topology>
    </subcellularLocation>
</comment>
<dbReference type="PROSITE" id="PS50216">
    <property type="entry name" value="DHHC"/>
    <property type="match status" value="1"/>
</dbReference>
<evidence type="ECO:0000313" key="9">
    <source>
        <dbReference type="Proteomes" id="UP000515160"/>
    </source>
</evidence>
<gene>
    <name evidence="10" type="primary">LOC117574364</name>
</gene>
<name>A0A6P8XMA0_DROAB</name>
<dbReference type="GO" id="GO:0016020">
    <property type="term" value="C:membrane"/>
    <property type="evidence" value="ECO:0007669"/>
    <property type="project" value="UniProtKB-SubCell"/>
</dbReference>
<dbReference type="PANTHER" id="PTHR12246">
    <property type="entry name" value="PALMITOYLTRANSFERASE ZDHHC16"/>
    <property type="match status" value="1"/>
</dbReference>
<dbReference type="AlphaFoldDB" id="A0A6P8XMA0"/>
<keyword evidence="9" id="KW-1185">Reference proteome</keyword>
<comment type="catalytic activity">
    <reaction evidence="7">
        <text>L-cysteinyl-[protein] + hexadecanoyl-CoA = S-hexadecanoyl-L-cysteinyl-[protein] + CoA</text>
        <dbReference type="Rhea" id="RHEA:36683"/>
        <dbReference type="Rhea" id="RHEA-COMP:10131"/>
        <dbReference type="Rhea" id="RHEA-COMP:11032"/>
        <dbReference type="ChEBI" id="CHEBI:29950"/>
        <dbReference type="ChEBI" id="CHEBI:57287"/>
        <dbReference type="ChEBI" id="CHEBI:57379"/>
        <dbReference type="ChEBI" id="CHEBI:74151"/>
        <dbReference type="EC" id="2.3.1.225"/>
    </reaction>
</comment>
<dbReference type="RefSeq" id="XP_034114089.1">
    <property type="nucleotide sequence ID" value="XM_034258198.1"/>
</dbReference>
<protein>
    <recommendedName>
        <fullName evidence="7">Palmitoyltransferase</fullName>
        <ecNumber evidence="7">2.3.1.225</ecNumber>
    </recommendedName>
</protein>
<proteinExistence type="inferred from homology"/>
<evidence type="ECO:0000259" key="8">
    <source>
        <dbReference type="Pfam" id="PF01529"/>
    </source>
</evidence>
<dbReference type="Pfam" id="PF01529">
    <property type="entry name" value="DHHC"/>
    <property type="match status" value="1"/>
</dbReference>
<keyword evidence="2 7" id="KW-0808">Transferase</keyword>
<accession>A0A6P8XMA0</accession>
<dbReference type="Proteomes" id="UP000515160">
    <property type="component" value="Chromosome 2R"/>
</dbReference>
<keyword evidence="3 7" id="KW-0812">Transmembrane</keyword>
<organism evidence="9 10">
    <name type="scientific">Drosophila albomicans</name>
    <name type="common">Fruit fly</name>
    <dbReference type="NCBI Taxonomy" id="7291"/>
    <lineage>
        <taxon>Eukaryota</taxon>
        <taxon>Metazoa</taxon>
        <taxon>Ecdysozoa</taxon>
        <taxon>Arthropoda</taxon>
        <taxon>Hexapoda</taxon>
        <taxon>Insecta</taxon>
        <taxon>Pterygota</taxon>
        <taxon>Neoptera</taxon>
        <taxon>Endopterygota</taxon>
        <taxon>Diptera</taxon>
        <taxon>Brachycera</taxon>
        <taxon>Muscomorpha</taxon>
        <taxon>Ephydroidea</taxon>
        <taxon>Drosophilidae</taxon>
        <taxon>Drosophila</taxon>
    </lineage>
</organism>
<reference evidence="10" key="1">
    <citation type="submission" date="2025-08" db="UniProtKB">
        <authorList>
            <consortium name="RefSeq"/>
        </authorList>
    </citation>
    <scope>IDENTIFICATION</scope>
    <source>
        <strain evidence="10">15112-1751.03</strain>
        <tissue evidence="10">Whole Adult</tissue>
    </source>
</reference>
<dbReference type="GeneID" id="117574364"/>
<evidence type="ECO:0000256" key="4">
    <source>
        <dbReference type="ARBA" id="ARBA00022989"/>
    </source>
</evidence>
<feature type="domain" description="Palmitoyltransferase DHHC" evidence="8">
    <location>
        <begin position="120"/>
        <end position="256"/>
    </location>
</feature>
<feature type="transmembrane region" description="Helical" evidence="7">
    <location>
        <begin position="73"/>
        <end position="93"/>
    </location>
</feature>
<comment type="similarity">
    <text evidence="7">Belongs to the DHHC palmitoyltransferase family.</text>
</comment>
<dbReference type="OrthoDB" id="302728at2759"/>
<dbReference type="GO" id="GO:0019706">
    <property type="term" value="F:protein-cysteine S-palmitoyltransferase activity"/>
    <property type="evidence" value="ECO:0007669"/>
    <property type="project" value="UniProtKB-EC"/>
</dbReference>
<feature type="transmembrane region" description="Helical" evidence="7">
    <location>
        <begin position="34"/>
        <end position="53"/>
    </location>
</feature>
<feature type="transmembrane region" description="Helical" evidence="7">
    <location>
        <begin position="164"/>
        <end position="188"/>
    </location>
</feature>
<dbReference type="InterPro" id="IPR001594">
    <property type="entry name" value="Palmitoyltrfase_DHHC"/>
</dbReference>
<evidence type="ECO:0000256" key="7">
    <source>
        <dbReference type="RuleBase" id="RU079119"/>
    </source>
</evidence>
<evidence type="ECO:0000256" key="6">
    <source>
        <dbReference type="ARBA" id="ARBA00023315"/>
    </source>
</evidence>